<dbReference type="Pfam" id="PF13365">
    <property type="entry name" value="Trypsin_2"/>
    <property type="match status" value="1"/>
</dbReference>
<evidence type="ECO:0000313" key="3">
    <source>
        <dbReference type="Proteomes" id="UP001143304"/>
    </source>
</evidence>
<gene>
    <name evidence="2" type="ORF">EYC82_14160</name>
</gene>
<dbReference type="EMBL" id="SHNO01000001">
    <property type="protein sequence ID" value="MCX2978506.1"/>
    <property type="molecule type" value="Genomic_DNA"/>
</dbReference>
<keyword evidence="1" id="KW-1133">Transmembrane helix</keyword>
<dbReference type="GO" id="GO:0008233">
    <property type="term" value="F:peptidase activity"/>
    <property type="evidence" value="ECO:0007669"/>
    <property type="project" value="UniProtKB-KW"/>
</dbReference>
<evidence type="ECO:0000313" key="2">
    <source>
        <dbReference type="EMBL" id="MCX2978506.1"/>
    </source>
</evidence>
<comment type="caution">
    <text evidence="2">The sequence shown here is derived from an EMBL/GenBank/DDBJ whole genome shotgun (WGS) entry which is preliminary data.</text>
</comment>
<dbReference type="PRINTS" id="PR00834">
    <property type="entry name" value="PROTEASES2C"/>
</dbReference>
<dbReference type="RefSeq" id="WP_279250202.1">
    <property type="nucleotide sequence ID" value="NZ_SHNO01000001.1"/>
</dbReference>
<dbReference type="Proteomes" id="UP001143304">
    <property type="component" value="Unassembled WGS sequence"/>
</dbReference>
<proteinExistence type="predicted"/>
<sequence length="462" mass="50719">MKRQALTSAAPMAFFLENYAAANGRSNQWANPIVRVIAMPAHLLRALFCGLAIMLALGCPTVAAEDASAKEIYEATQNLVFQIRVIDVASGDKYSIGSGFLVSDDGYLATNFHVVASFVYEPHKYRLEYELQDGSTDALSLLATDVVNDLALLVTGKSSPEFLPLATTSISKGDRIYSMGNPRDLGMTIIEGTYNGLVEESRLQKILFSGSLNPGMSGGPALDAKGEVVGINVSKAGEQISFLVPASHLAKLIKDNASILVTRDHRSEITAALLAEQEQFYRALLDSTPTPKPMGSIQVPGKLLESLNCWGHTVDEEYNHFQAVHQHCKSEDQIYVSDSLYVGDFYYDYELISTEELNRFQFYHLLESFFDHGAFSNINDKDLVTDIQCYSDVVRVNQANWKISTCLRGYREHEGLYDASMAMVSVDFNDIAAVIKMGATGVSAENALAVFKHIAGAVSWTR</sequence>
<dbReference type="SUPFAM" id="SSF50494">
    <property type="entry name" value="Trypsin-like serine proteases"/>
    <property type="match status" value="1"/>
</dbReference>
<dbReference type="Gene3D" id="2.40.10.120">
    <property type="match status" value="1"/>
</dbReference>
<dbReference type="GO" id="GO:0006508">
    <property type="term" value="P:proteolysis"/>
    <property type="evidence" value="ECO:0007669"/>
    <property type="project" value="UniProtKB-KW"/>
</dbReference>
<protein>
    <submittedName>
        <fullName evidence="2">Serine protease</fullName>
    </submittedName>
</protein>
<keyword evidence="3" id="KW-1185">Reference proteome</keyword>
<organism evidence="2 3">
    <name type="scientific">Candidatus Marimicrobium litorale</name>
    <dbReference type="NCBI Taxonomy" id="2518991"/>
    <lineage>
        <taxon>Bacteria</taxon>
        <taxon>Pseudomonadati</taxon>
        <taxon>Pseudomonadota</taxon>
        <taxon>Gammaproteobacteria</taxon>
        <taxon>Cellvibrionales</taxon>
        <taxon>Halieaceae</taxon>
        <taxon>Marimicrobium</taxon>
    </lineage>
</organism>
<keyword evidence="1" id="KW-0812">Transmembrane</keyword>
<evidence type="ECO:0000256" key="1">
    <source>
        <dbReference type="SAM" id="Phobius"/>
    </source>
</evidence>
<feature type="transmembrane region" description="Helical" evidence="1">
    <location>
        <begin position="44"/>
        <end position="64"/>
    </location>
</feature>
<keyword evidence="2" id="KW-0378">Hydrolase</keyword>
<accession>A0ABT3T8A8</accession>
<keyword evidence="2" id="KW-0645">Protease</keyword>
<dbReference type="InterPro" id="IPR001940">
    <property type="entry name" value="Peptidase_S1C"/>
</dbReference>
<dbReference type="PANTHER" id="PTHR22939">
    <property type="entry name" value="SERINE PROTEASE FAMILY S1C HTRA-RELATED"/>
    <property type="match status" value="1"/>
</dbReference>
<dbReference type="InterPro" id="IPR009003">
    <property type="entry name" value="Peptidase_S1_PA"/>
</dbReference>
<name>A0ABT3T8A8_9GAMM</name>
<dbReference type="PANTHER" id="PTHR22939:SF129">
    <property type="entry name" value="SERINE PROTEASE HTRA2, MITOCHONDRIAL"/>
    <property type="match status" value="1"/>
</dbReference>
<reference evidence="2" key="1">
    <citation type="submission" date="2019-02" db="EMBL/GenBank/DDBJ databases">
        <authorList>
            <person name="Li S.-H."/>
        </authorList>
    </citation>
    <scope>NUCLEOTIDE SEQUENCE</scope>
    <source>
        <strain evidence="2">IMCC11814</strain>
    </source>
</reference>
<keyword evidence="1" id="KW-0472">Membrane</keyword>